<evidence type="ECO:0000259" key="1">
    <source>
        <dbReference type="PROSITE" id="PS50181"/>
    </source>
</evidence>
<evidence type="ECO:0000313" key="3">
    <source>
        <dbReference type="Proteomes" id="UP000823674"/>
    </source>
</evidence>
<dbReference type="InterPro" id="IPR057499">
    <property type="entry name" value="Kelch_FKB95"/>
</dbReference>
<feature type="domain" description="F-box" evidence="1">
    <location>
        <begin position="1"/>
        <end position="45"/>
    </location>
</feature>
<sequence>MSTPLPEDVIIDILARVPRCNYPRLSLVSKHFGSLIASPKLYAVRSLLRCTEHCLYVVLHNRETGGDHRWYILRQKTKDNPRLVLIPSLPVAQLDASYVAMGSKIYVVTTNVLSIDCRSHTVQHLPSIDVHVYTTLADIINGKIYVLGYQYRNTNSKKVMVVLNTETQTWEPVMTLPETMAYYTWPSSCVMMDGKMYLRCSNKTFLYDPKENRWETDEKLDFWINPCVVADVMYCYYYDGNVLIMYDPKQRRWGKVRGLEEFLAETKSCSTFSWTGIVGYGGKLALFFPKGVTREIWCAEISLERQEGEGTWGKVEWCHQVMVAGNFDVNKCVAVMKSVEFWILRNLHGKSEDVIIDILARVPRCNYPRLSLVCKHFRSLIASPMLFAVRSLLGCAELCLYVLLHNRETGGDESWSILRQKTKDNSRLVLIPSLPVAQSYAAVGSKIYIFDSTKDDSVTTNVLSFDCRSHTVQPLPSIDVNVYTTVADTINGKIYVLGYHNTNSEKPMVVLNTETQTWEPVMTIPETVHYMWPPSFVMMAGKMYTIGGSYVYDPKESRWETDEKLKFWEKGCVLDDVFYCYDFCVNSLRTYDPKQRLWGAVKGVEQLLAEMKSCSPASWTKIVGYGRKLALFFSKEEMTRERWGVDISLEKQEIWCAEISLERQEGEGIWGKVEWCDQVMVAGNFIGSKCIAVMV</sequence>
<dbReference type="InterPro" id="IPR036047">
    <property type="entry name" value="F-box-like_dom_sf"/>
</dbReference>
<dbReference type="Pfam" id="PF00646">
    <property type="entry name" value="F-box"/>
    <property type="match status" value="2"/>
</dbReference>
<protein>
    <recommendedName>
        <fullName evidence="1">F-box domain-containing protein</fullName>
    </recommendedName>
</protein>
<keyword evidence="3" id="KW-1185">Reference proteome</keyword>
<dbReference type="InterPro" id="IPR015915">
    <property type="entry name" value="Kelch-typ_b-propeller"/>
</dbReference>
<organism evidence="2 3">
    <name type="scientific">Brassica rapa subsp. trilocularis</name>
    <dbReference type="NCBI Taxonomy" id="1813537"/>
    <lineage>
        <taxon>Eukaryota</taxon>
        <taxon>Viridiplantae</taxon>
        <taxon>Streptophyta</taxon>
        <taxon>Embryophyta</taxon>
        <taxon>Tracheophyta</taxon>
        <taxon>Spermatophyta</taxon>
        <taxon>Magnoliopsida</taxon>
        <taxon>eudicotyledons</taxon>
        <taxon>Gunneridae</taxon>
        <taxon>Pentapetalae</taxon>
        <taxon>rosids</taxon>
        <taxon>malvids</taxon>
        <taxon>Brassicales</taxon>
        <taxon>Brassicaceae</taxon>
        <taxon>Brassiceae</taxon>
        <taxon>Brassica</taxon>
    </lineage>
</organism>
<dbReference type="SMART" id="SM00256">
    <property type="entry name" value="FBOX"/>
    <property type="match status" value="2"/>
</dbReference>
<proteinExistence type="predicted"/>
<dbReference type="Proteomes" id="UP000823674">
    <property type="component" value="Chromosome A03"/>
</dbReference>
<gene>
    <name evidence="2" type="primary">A03g502080.1_BraROA</name>
    <name evidence="2" type="ORF">IGI04_010157</name>
</gene>
<dbReference type="PANTHER" id="PTHR24414">
    <property type="entry name" value="F-BOX/KELCH-REPEAT PROTEIN SKIP4"/>
    <property type="match status" value="1"/>
</dbReference>
<reference evidence="2 3" key="1">
    <citation type="submission" date="2021-03" db="EMBL/GenBank/DDBJ databases">
        <authorList>
            <person name="King G.J."/>
            <person name="Bancroft I."/>
            <person name="Baten A."/>
            <person name="Bloomfield J."/>
            <person name="Borpatragohain P."/>
            <person name="He Z."/>
            <person name="Irish N."/>
            <person name="Irwin J."/>
            <person name="Liu K."/>
            <person name="Mauleon R.P."/>
            <person name="Moore J."/>
            <person name="Morris R."/>
            <person name="Ostergaard L."/>
            <person name="Wang B."/>
            <person name="Wells R."/>
        </authorList>
    </citation>
    <scope>NUCLEOTIDE SEQUENCE [LARGE SCALE GENOMIC DNA]</scope>
    <source>
        <strain evidence="2">R-o-18</strain>
        <tissue evidence="2">Leaf</tissue>
    </source>
</reference>
<dbReference type="EMBL" id="JADBGQ010000003">
    <property type="protein sequence ID" value="KAG5404038.1"/>
    <property type="molecule type" value="Genomic_DNA"/>
</dbReference>
<name>A0ABQ7N0E2_BRACM</name>
<dbReference type="SUPFAM" id="SSF81383">
    <property type="entry name" value="F-box domain"/>
    <property type="match status" value="2"/>
</dbReference>
<dbReference type="SUPFAM" id="SSF117281">
    <property type="entry name" value="Kelch motif"/>
    <property type="match status" value="2"/>
</dbReference>
<evidence type="ECO:0000313" key="2">
    <source>
        <dbReference type="EMBL" id="KAG5404038.1"/>
    </source>
</evidence>
<comment type="caution">
    <text evidence="2">The sequence shown here is derived from an EMBL/GenBank/DDBJ whole genome shotgun (WGS) entry which is preliminary data.</text>
</comment>
<dbReference type="Pfam" id="PF25210">
    <property type="entry name" value="Kelch_FKB95"/>
    <property type="match status" value="2"/>
</dbReference>
<dbReference type="InterPro" id="IPR050354">
    <property type="entry name" value="F-box/kelch-repeat_ARATH"/>
</dbReference>
<dbReference type="PANTHER" id="PTHR24414:SF128">
    <property type="entry name" value="F-BOX DOMAIN-CONTAINING PROTEIN"/>
    <property type="match status" value="1"/>
</dbReference>
<dbReference type="PROSITE" id="PS50181">
    <property type="entry name" value="FBOX"/>
    <property type="match status" value="1"/>
</dbReference>
<dbReference type="CDD" id="cd22152">
    <property type="entry name" value="F-box_AtAFR-like"/>
    <property type="match status" value="2"/>
</dbReference>
<dbReference type="InterPro" id="IPR001810">
    <property type="entry name" value="F-box_dom"/>
</dbReference>
<dbReference type="Gene3D" id="2.120.10.80">
    <property type="entry name" value="Kelch-type beta propeller"/>
    <property type="match status" value="2"/>
</dbReference>
<accession>A0ABQ7N0E2</accession>